<gene>
    <name evidence="1" type="ORF">AVEN_22089_1</name>
</gene>
<evidence type="ECO:0008006" key="3">
    <source>
        <dbReference type="Google" id="ProtNLM"/>
    </source>
</evidence>
<evidence type="ECO:0000313" key="1">
    <source>
        <dbReference type="EMBL" id="GBN51466.1"/>
    </source>
</evidence>
<dbReference type="InterPro" id="IPR036397">
    <property type="entry name" value="RNaseH_sf"/>
</dbReference>
<dbReference type="PANTHER" id="PTHR47326">
    <property type="entry name" value="TRANSPOSABLE ELEMENT TC3 TRANSPOSASE-LIKE PROTEIN"/>
    <property type="match status" value="1"/>
</dbReference>
<reference evidence="1 2" key="1">
    <citation type="journal article" date="2019" name="Sci. Rep.">
        <title>Orb-weaving spider Araneus ventricosus genome elucidates the spidroin gene catalogue.</title>
        <authorList>
            <person name="Kono N."/>
            <person name="Nakamura H."/>
            <person name="Ohtoshi R."/>
            <person name="Moran D.A.P."/>
            <person name="Shinohara A."/>
            <person name="Yoshida Y."/>
            <person name="Fujiwara M."/>
            <person name="Mori M."/>
            <person name="Tomita M."/>
            <person name="Arakawa K."/>
        </authorList>
    </citation>
    <scope>NUCLEOTIDE SEQUENCE [LARGE SCALE GENOMIC DNA]</scope>
</reference>
<dbReference type="GO" id="GO:0003676">
    <property type="term" value="F:nucleic acid binding"/>
    <property type="evidence" value="ECO:0007669"/>
    <property type="project" value="InterPro"/>
</dbReference>
<protein>
    <recommendedName>
        <fullName evidence="3">Tc1-like transposase DDE domain-containing protein</fullName>
    </recommendedName>
</protein>
<accession>A0A4Y2PMX7</accession>
<dbReference type="Gene3D" id="3.30.420.10">
    <property type="entry name" value="Ribonuclease H-like superfamily/Ribonuclease H"/>
    <property type="match status" value="1"/>
</dbReference>
<dbReference type="OrthoDB" id="7999250at2759"/>
<name>A0A4Y2PMX7_ARAVE</name>
<dbReference type="AlphaFoldDB" id="A0A4Y2PMX7"/>
<proteinExistence type="predicted"/>
<dbReference type="EMBL" id="BGPR01215581">
    <property type="protein sequence ID" value="GBN51466.1"/>
    <property type="molecule type" value="Genomic_DNA"/>
</dbReference>
<comment type="caution">
    <text evidence="1">The sequence shown here is derived from an EMBL/GenBank/DDBJ whole genome shotgun (WGS) entry which is preliminary data.</text>
</comment>
<dbReference type="PANTHER" id="PTHR47326:SF1">
    <property type="entry name" value="HTH PSQ-TYPE DOMAIN-CONTAINING PROTEIN"/>
    <property type="match status" value="1"/>
</dbReference>
<keyword evidence="2" id="KW-1185">Reference proteome</keyword>
<evidence type="ECO:0000313" key="2">
    <source>
        <dbReference type="Proteomes" id="UP000499080"/>
    </source>
</evidence>
<dbReference type="Proteomes" id="UP000499080">
    <property type="component" value="Unassembled WGS sequence"/>
</dbReference>
<sequence length="116" mass="13500">MFFSDEAWFHLSDSANSQNTRIWSSDSPHSPRTASAFAKTWRVVRDISSSDCRSNFLNREVYADIIFDERYCWFQQDGATCHISNNTIHLLNEFFDQRIVSRGLWPPRSPDLSPPP</sequence>
<organism evidence="1 2">
    <name type="scientific">Araneus ventricosus</name>
    <name type="common">Orbweaver spider</name>
    <name type="synonym">Epeira ventricosa</name>
    <dbReference type="NCBI Taxonomy" id="182803"/>
    <lineage>
        <taxon>Eukaryota</taxon>
        <taxon>Metazoa</taxon>
        <taxon>Ecdysozoa</taxon>
        <taxon>Arthropoda</taxon>
        <taxon>Chelicerata</taxon>
        <taxon>Arachnida</taxon>
        <taxon>Araneae</taxon>
        <taxon>Araneomorphae</taxon>
        <taxon>Entelegynae</taxon>
        <taxon>Araneoidea</taxon>
        <taxon>Araneidae</taxon>
        <taxon>Araneus</taxon>
    </lineage>
</organism>